<dbReference type="EMBL" id="JAGJRS010000031">
    <property type="protein sequence ID" value="MBP1475522.1"/>
    <property type="molecule type" value="Genomic_DNA"/>
</dbReference>
<keyword evidence="2" id="KW-1185">Reference proteome</keyword>
<evidence type="ECO:0000313" key="2">
    <source>
        <dbReference type="Proteomes" id="UP000823790"/>
    </source>
</evidence>
<sequence length="79" mass="8845">MHRFQLDLTLRRAEGALVRVLGTVERRGFRPLGVEGETRVDGDRWHLRLAVEGERAPGTLTAQLAKLHDCLAVEATPCR</sequence>
<proteinExistence type="predicted"/>
<dbReference type="SUPFAM" id="SSF55021">
    <property type="entry name" value="ACT-like"/>
    <property type="match status" value="1"/>
</dbReference>
<organism evidence="1 2">
    <name type="scientific">Frateuria flava</name>
    <dbReference type="NCBI Taxonomy" id="2821489"/>
    <lineage>
        <taxon>Bacteria</taxon>
        <taxon>Pseudomonadati</taxon>
        <taxon>Pseudomonadota</taxon>
        <taxon>Gammaproteobacteria</taxon>
        <taxon>Lysobacterales</taxon>
        <taxon>Rhodanobacteraceae</taxon>
        <taxon>Frateuria</taxon>
    </lineage>
</organism>
<evidence type="ECO:0008006" key="3">
    <source>
        <dbReference type="Google" id="ProtNLM"/>
    </source>
</evidence>
<dbReference type="Pfam" id="PF13710">
    <property type="entry name" value="ACT_5"/>
    <property type="match status" value="1"/>
</dbReference>
<accession>A0ABS4DR36</accession>
<protein>
    <recommendedName>
        <fullName evidence="3">Acetolactate synthase</fullName>
    </recommendedName>
</protein>
<name>A0ABS4DR36_9GAMM</name>
<dbReference type="Proteomes" id="UP000823790">
    <property type="component" value="Unassembled WGS sequence"/>
</dbReference>
<gene>
    <name evidence="1" type="ORF">J7I44_14500</name>
</gene>
<reference evidence="1 2" key="1">
    <citation type="submission" date="2021-04" db="EMBL/GenBank/DDBJ databases">
        <authorList>
            <person name="Huq M.A."/>
        </authorList>
    </citation>
    <scope>NUCLEOTIDE SEQUENCE [LARGE SCALE GENOMIC DNA]</scope>
    <source>
        <strain evidence="1 2">MAH-13</strain>
    </source>
</reference>
<evidence type="ECO:0000313" key="1">
    <source>
        <dbReference type="EMBL" id="MBP1475522.1"/>
    </source>
</evidence>
<dbReference type="RefSeq" id="WP_209622380.1">
    <property type="nucleotide sequence ID" value="NZ_JAGJRS010000031.1"/>
</dbReference>
<dbReference type="InterPro" id="IPR045865">
    <property type="entry name" value="ACT-like_dom_sf"/>
</dbReference>
<comment type="caution">
    <text evidence="1">The sequence shown here is derived from an EMBL/GenBank/DDBJ whole genome shotgun (WGS) entry which is preliminary data.</text>
</comment>